<accession>A0A4C1TIW6</accession>
<sequence length="144" mass="15848">MLGQLKAPQTRNTRCTRSDAGDACRFGDSIAPCAAGGDISRRTRDQNEFLRLLYRLILLSILIAIEVIFLDIANSGSFVGSSSCSTFDFNCALDTDLNPPLGINGMLEIMVWAGDSGTRFDARFSSIENLRCDLRYVVSWAIKN</sequence>
<gene>
    <name evidence="2" type="ORF">EVAR_8249_1</name>
</gene>
<dbReference type="AlphaFoldDB" id="A0A4C1TIW6"/>
<feature type="transmembrane region" description="Helical" evidence="1">
    <location>
        <begin position="52"/>
        <end position="73"/>
    </location>
</feature>
<proteinExistence type="predicted"/>
<keyword evidence="1" id="KW-0472">Membrane</keyword>
<keyword evidence="3" id="KW-1185">Reference proteome</keyword>
<evidence type="ECO:0000313" key="2">
    <source>
        <dbReference type="EMBL" id="GBP13338.1"/>
    </source>
</evidence>
<keyword evidence="1" id="KW-0812">Transmembrane</keyword>
<protein>
    <submittedName>
        <fullName evidence="2">Uncharacterized protein</fullName>
    </submittedName>
</protein>
<name>A0A4C1TIW6_EUMVA</name>
<organism evidence="2 3">
    <name type="scientific">Eumeta variegata</name>
    <name type="common">Bagworm moth</name>
    <name type="synonym">Eumeta japonica</name>
    <dbReference type="NCBI Taxonomy" id="151549"/>
    <lineage>
        <taxon>Eukaryota</taxon>
        <taxon>Metazoa</taxon>
        <taxon>Ecdysozoa</taxon>
        <taxon>Arthropoda</taxon>
        <taxon>Hexapoda</taxon>
        <taxon>Insecta</taxon>
        <taxon>Pterygota</taxon>
        <taxon>Neoptera</taxon>
        <taxon>Endopterygota</taxon>
        <taxon>Lepidoptera</taxon>
        <taxon>Glossata</taxon>
        <taxon>Ditrysia</taxon>
        <taxon>Tineoidea</taxon>
        <taxon>Psychidae</taxon>
        <taxon>Oiketicinae</taxon>
        <taxon>Eumeta</taxon>
    </lineage>
</organism>
<evidence type="ECO:0000313" key="3">
    <source>
        <dbReference type="Proteomes" id="UP000299102"/>
    </source>
</evidence>
<comment type="caution">
    <text evidence="2">The sequence shown here is derived from an EMBL/GenBank/DDBJ whole genome shotgun (WGS) entry which is preliminary data.</text>
</comment>
<evidence type="ECO:0000256" key="1">
    <source>
        <dbReference type="SAM" id="Phobius"/>
    </source>
</evidence>
<reference evidence="2 3" key="1">
    <citation type="journal article" date="2019" name="Commun. Biol.">
        <title>The bagworm genome reveals a unique fibroin gene that provides high tensile strength.</title>
        <authorList>
            <person name="Kono N."/>
            <person name="Nakamura H."/>
            <person name="Ohtoshi R."/>
            <person name="Tomita M."/>
            <person name="Numata K."/>
            <person name="Arakawa K."/>
        </authorList>
    </citation>
    <scope>NUCLEOTIDE SEQUENCE [LARGE SCALE GENOMIC DNA]</scope>
</reference>
<dbReference type="EMBL" id="BGZK01000056">
    <property type="protein sequence ID" value="GBP13338.1"/>
    <property type="molecule type" value="Genomic_DNA"/>
</dbReference>
<dbReference type="Proteomes" id="UP000299102">
    <property type="component" value="Unassembled WGS sequence"/>
</dbReference>
<keyword evidence="1" id="KW-1133">Transmembrane helix</keyword>